<feature type="domain" description="ATP-grasp" evidence="2">
    <location>
        <begin position="180"/>
        <end position="441"/>
    </location>
</feature>
<keyword evidence="1" id="KW-0067">ATP-binding</keyword>
<keyword evidence="4" id="KW-1185">Reference proteome</keyword>
<dbReference type="GO" id="GO:0005524">
    <property type="term" value="F:ATP binding"/>
    <property type="evidence" value="ECO:0007669"/>
    <property type="project" value="UniProtKB-UniRule"/>
</dbReference>
<dbReference type="InterPro" id="IPR026838">
    <property type="entry name" value="YheC/D"/>
</dbReference>
<dbReference type="EMBL" id="CP021434">
    <property type="protein sequence ID" value="ARU62564.1"/>
    <property type="molecule type" value="Genomic_DNA"/>
</dbReference>
<evidence type="ECO:0000313" key="3">
    <source>
        <dbReference type="EMBL" id="ARU62564.1"/>
    </source>
</evidence>
<evidence type="ECO:0000313" key="4">
    <source>
        <dbReference type="Proteomes" id="UP000195437"/>
    </source>
</evidence>
<dbReference type="SUPFAM" id="SSF56059">
    <property type="entry name" value="Glutathione synthetase ATP-binding domain-like"/>
    <property type="match status" value="1"/>
</dbReference>
<dbReference type="GO" id="GO:0046872">
    <property type="term" value="F:metal ion binding"/>
    <property type="evidence" value="ECO:0007669"/>
    <property type="project" value="InterPro"/>
</dbReference>
<organism evidence="3 4">
    <name type="scientific">Tumebacillus avium</name>
    <dbReference type="NCBI Taxonomy" id="1903704"/>
    <lineage>
        <taxon>Bacteria</taxon>
        <taxon>Bacillati</taxon>
        <taxon>Bacillota</taxon>
        <taxon>Bacilli</taxon>
        <taxon>Bacillales</taxon>
        <taxon>Alicyclobacillaceae</taxon>
        <taxon>Tumebacillus</taxon>
    </lineage>
</organism>
<evidence type="ECO:0000256" key="1">
    <source>
        <dbReference type="PROSITE-ProRule" id="PRU00409"/>
    </source>
</evidence>
<dbReference type="Proteomes" id="UP000195437">
    <property type="component" value="Chromosome"/>
</dbReference>
<reference evidence="4" key="1">
    <citation type="submission" date="2017-05" db="EMBL/GenBank/DDBJ databases">
        <authorList>
            <person name="Sung H."/>
        </authorList>
    </citation>
    <scope>NUCLEOTIDE SEQUENCE [LARGE SCALE GENOMIC DNA]</scope>
    <source>
        <strain evidence="4">AR23208</strain>
    </source>
</reference>
<dbReference type="KEGG" id="tum:CBW65_17530"/>
<proteinExistence type="predicted"/>
<dbReference type="AlphaFoldDB" id="A0A1Y0IT86"/>
<accession>A0A1Y0IT86</accession>
<protein>
    <recommendedName>
        <fullName evidence="2">ATP-grasp domain-containing protein</fullName>
    </recommendedName>
</protein>
<gene>
    <name evidence="3" type="ORF">CBW65_17530</name>
</gene>
<dbReference type="PROSITE" id="PS50975">
    <property type="entry name" value="ATP_GRASP"/>
    <property type="match status" value="1"/>
</dbReference>
<evidence type="ECO:0000259" key="2">
    <source>
        <dbReference type="PROSITE" id="PS50975"/>
    </source>
</evidence>
<dbReference type="OrthoDB" id="2371125at2"/>
<name>A0A1Y0IT86_9BACL</name>
<sequence>MNQPGSSLILTAPRKQLSEWGLRDGASVPLVCGRLQGTVSVKQSAKQEQTTTLRWPGGVLQLQIQGLSGQILYSKEEGFRIGPVIGIMTTGVRRDHKKPIGGRTSLLGDFVRASRELNVLCYVFNASDVNFVSGTVRGVTLSGPPGRETWTFARFPLPEAVYNRVPHRRAETLPDVKKCKEQFERMGVPLFNERFLNKNEMYRWLSDDRRSEAFIPATDRMRSPEALQRFIQTHKLIYLKPTGGSLGMGIYQVERDKQSYLVRYKREGQHVTTRFLTADALFQFVKRRSHPKSTYLMQQGIRLKEYGGRKTDFRVHLHKNGRGEWEAAGIGGKVAGAGSVTTHVHNGGKVVEGDRALRAWYGERAGQMRERMVDVSIRVADVIQGLLKGESGEFGLDVGLDQDDHVWVFETNAKPGRAIFRHPDLVEAGKRSARLVLEYAAYLVNFPLHRGGREDEPQRHYPHRSAR</sequence>
<dbReference type="RefSeq" id="WP_087457923.1">
    <property type="nucleotide sequence ID" value="NZ_CP021434.1"/>
</dbReference>
<keyword evidence="1" id="KW-0547">Nucleotide-binding</keyword>
<dbReference type="Pfam" id="PF14398">
    <property type="entry name" value="ATPgrasp_YheCD"/>
    <property type="match status" value="1"/>
</dbReference>
<dbReference type="InterPro" id="IPR011761">
    <property type="entry name" value="ATP-grasp"/>
</dbReference>